<comment type="caution">
    <text evidence="3">The sequence shown here is derived from an EMBL/GenBank/DDBJ whole genome shotgun (WGS) entry which is preliminary data.</text>
</comment>
<accession>A0AAW8DNB0</accession>
<dbReference type="GO" id="GO:0006508">
    <property type="term" value="P:proteolysis"/>
    <property type="evidence" value="ECO:0007669"/>
    <property type="project" value="UniProtKB-KW"/>
</dbReference>
<evidence type="ECO:0000313" key="3">
    <source>
        <dbReference type="EMBL" id="MDP9907689.1"/>
    </source>
</evidence>
<dbReference type="AlphaFoldDB" id="A0AAW8DNB0"/>
<sequence length="157" mass="16999">MFERFAGEARTAVHAGAEEAKRRGDRRIGTDHLLLGLLHDPGSCRTLETDLESARAQLDALDQQALEAVGVTLGDFGPLNAPKGSSRTTFTSAARSVIQDSLMLTTREKARRISTRHLLLALLERREPDPAAVLLHNLGVDTAALKDRLQNPGPGTE</sequence>
<keyword evidence="3" id="KW-0378">Hydrolase</keyword>
<keyword evidence="3" id="KW-0645">Protease</keyword>
<feature type="domain" description="Clp R" evidence="2">
    <location>
        <begin position="2"/>
        <end position="155"/>
    </location>
</feature>
<gene>
    <name evidence="3" type="ORF">J2S90_004684</name>
    <name evidence="4" type="ORF">J2S93_004520</name>
</gene>
<dbReference type="InterPro" id="IPR004176">
    <property type="entry name" value="Clp_R_N"/>
</dbReference>
<dbReference type="EMBL" id="JAUSTF010000019">
    <property type="protein sequence ID" value="MDQ0183061.1"/>
    <property type="molecule type" value="Genomic_DNA"/>
</dbReference>
<evidence type="ECO:0000313" key="4">
    <source>
        <dbReference type="EMBL" id="MDQ0183061.1"/>
    </source>
</evidence>
<keyword evidence="5" id="KW-1185">Reference proteome</keyword>
<keyword evidence="3" id="KW-0547">Nucleotide-binding</keyword>
<dbReference type="EMBL" id="JAUSRG010000025">
    <property type="protein sequence ID" value="MDP9907689.1"/>
    <property type="molecule type" value="Genomic_DNA"/>
</dbReference>
<protein>
    <submittedName>
        <fullName evidence="3">ATP-dependent Clp protease ATP-binding subunit ClpA</fullName>
    </submittedName>
</protein>
<organism evidence="3 6">
    <name type="scientific">Arthrobacter bambusae</name>
    <dbReference type="NCBI Taxonomy" id="1338426"/>
    <lineage>
        <taxon>Bacteria</taxon>
        <taxon>Bacillati</taxon>
        <taxon>Actinomycetota</taxon>
        <taxon>Actinomycetes</taxon>
        <taxon>Micrococcales</taxon>
        <taxon>Micrococcaceae</taxon>
        <taxon>Arthrobacter</taxon>
    </lineage>
</organism>
<dbReference type="Proteomes" id="UP001230951">
    <property type="component" value="Unassembled WGS sequence"/>
</dbReference>
<dbReference type="SUPFAM" id="SSF81923">
    <property type="entry name" value="Double Clp-N motif"/>
    <property type="match status" value="1"/>
</dbReference>
<dbReference type="Gene3D" id="1.10.1780.10">
    <property type="entry name" value="Clp, N-terminal domain"/>
    <property type="match status" value="1"/>
</dbReference>
<proteinExistence type="predicted"/>
<keyword evidence="1" id="KW-0677">Repeat</keyword>
<dbReference type="GO" id="GO:0008233">
    <property type="term" value="F:peptidase activity"/>
    <property type="evidence" value="ECO:0007669"/>
    <property type="project" value="UniProtKB-KW"/>
</dbReference>
<evidence type="ECO:0000256" key="1">
    <source>
        <dbReference type="PROSITE-ProRule" id="PRU01251"/>
    </source>
</evidence>
<dbReference type="RefSeq" id="WP_059388391.1">
    <property type="nucleotide sequence ID" value="NZ_JAUSRG010000025.1"/>
</dbReference>
<dbReference type="PROSITE" id="PS51903">
    <property type="entry name" value="CLP_R"/>
    <property type="match status" value="1"/>
</dbReference>
<dbReference type="InterPro" id="IPR036628">
    <property type="entry name" value="Clp_N_dom_sf"/>
</dbReference>
<evidence type="ECO:0000313" key="6">
    <source>
        <dbReference type="Proteomes" id="UP001242995"/>
    </source>
</evidence>
<keyword evidence="3" id="KW-0067">ATP-binding</keyword>
<reference evidence="3 5" key="1">
    <citation type="submission" date="2023-07" db="EMBL/GenBank/DDBJ databases">
        <title>Sorghum-associated microbial communities from plants grown in Nebraska, USA.</title>
        <authorList>
            <person name="Schachtman D."/>
        </authorList>
    </citation>
    <scope>NUCLEOTIDE SEQUENCE</scope>
    <source>
        <strain evidence="3">DS1006</strain>
        <strain evidence="4 5">DS1016</strain>
    </source>
</reference>
<dbReference type="GO" id="GO:0005524">
    <property type="term" value="F:ATP binding"/>
    <property type="evidence" value="ECO:0007669"/>
    <property type="project" value="UniProtKB-KW"/>
</dbReference>
<dbReference type="Pfam" id="PF02861">
    <property type="entry name" value="Clp_N"/>
    <property type="match status" value="2"/>
</dbReference>
<name>A0AAW8DNB0_9MICC</name>
<evidence type="ECO:0000313" key="5">
    <source>
        <dbReference type="Proteomes" id="UP001230951"/>
    </source>
</evidence>
<dbReference type="Proteomes" id="UP001242995">
    <property type="component" value="Unassembled WGS sequence"/>
</dbReference>
<evidence type="ECO:0000259" key="2">
    <source>
        <dbReference type="PROSITE" id="PS51903"/>
    </source>
</evidence>